<dbReference type="PROSITE" id="PS50041">
    <property type="entry name" value="C_TYPE_LECTIN_2"/>
    <property type="match status" value="1"/>
</dbReference>
<dbReference type="SUPFAM" id="SSF56436">
    <property type="entry name" value="C-type lectin-like"/>
    <property type="match status" value="1"/>
</dbReference>
<evidence type="ECO:0000256" key="1">
    <source>
        <dbReference type="ARBA" id="ARBA00004401"/>
    </source>
</evidence>
<keyword evidence="2" id="KW-0430">Lectin</keyword>
<dbReference type="PANTHER" id="PTHR45710:SF35">
    <property type="entry name" value="C-TYPE LECTIN DOMAIN FAMILY 2 MEMBER D"/>
    <property type="match status" value="1"/>
</dbReference>
<protein>
    <recommendedName>
        <fullName evidence="3">C-type lectin domain-containing protein</fullName>
    </recommendedName>
</protein>
<reference evidence="4" key="2">
    <citation type="submission" date="2025-09" db="UniProtKB">
        <authorList>
            <consortium name="Ensembl"/>
        </authorList>
    </citation>
    <scope>IDENTIFICATION</scope>
</reference>
<evidence type="ECO:0000256" key="2">
    <source>
        <dbReference type="ARBA" id="ARBA00022734"/>
    </source>
</evidence>
<dbReference type="PANTHER" id="PTHR45710">
    <property type="entry name" value="C-TYPE LECTIN DOMAIN-CONTAINING PROTEIN 180"/>
    <property type="match status" value="1"/>
</dbReference>
<dbReference type="InterPro" id="IPR033992">
    <property type="entry name" value="NKR-like_CTLD"/>
</dbReference>
<dbReference type="InterPro" id="IPR016187">
    <property type="entry name" value="CTDL_fold"/>
</dbReference>
<dbReference type="GO" id="GO:0030246">
    <property type="term" value="F:carbohydrate binding"/>
    <property type="evidence" value="ECO:0007669"/>
    <property type="project" value="UniProtKB-KW"/>
</dbReference>
<organism evidence="4 5">
    <name type="scientific">Chelydra serpentina</name>
    <name type="common">Snapping turtle</name>
    <name type="synonym">Testudo serpentina</name>
    <dbReference type="NCBI Taxonomy" id="8475"/>
    <lineage>
        <taxon>Eukaryota</taxon>
        <taxon>Metazoa</taxon>
        <taxon>Chordata</taxon>
        <taxon>Craniata</taxon>
        <taxon>Vertebrata</taxon>
        <taxon>Euteleostomi</taxon>
        <taxon>Archelosauria</taxon>
        <taxon>Testudinata</taxon>
        <taxon>Testudines</taxon>
        <taxon>Cryptodira</taxon>
        <taxon>Durocryptodira</taxon>
        <taxon>Americhelydia</taxon>
        <taxon>Chelydroidea</taxon>
        <taxon>Chelydridae</taxon>
        <taxon>Chelydra</taxon>
    </lineage>
</organism>
<evidence type="ECO:0000259" key="3">
    <source>
        <dbReference type="PROSITE" id="PS50041"/>
    </source>
</evidence>
<dbReference type="GO" id="GO:0005886">
    <property type="term" value="C:plasma membrane"/>
    <property type="evidence" value="ECO:0007669"/>
    <property type="project" value="UniProtKB-SubCell"/>
</dbReference>
<reference evidence="4" key="1">
    <citation type="submission" date="2025-08" db="UniProtKB">
        <authorList>
            <consortium name="Ensembl"/>
        </authorList>
    </citation>
    <scope>IDENTIFICATION</scope>
</reference>
<accession>A0A8C3RM63</accession>
<evidence type="ECO:0000313" key="5">
    <source>
        <dbReference type="Proteomes" id="UP000694403"/>
    </source>
</evidence>
<evidence type="ECO:0000313" key="4">
    <source>
        <dbReference type="Ensembl" id="ENSCSRP00000001339.1"/>
    </source>
</evidence>
<dbReference type="Gene3D" id="3.10.100.10">
    <property type="entry name" value="Mannose-Binding Protein A, subunit A"/>
    <property type="match status" value="1"/>
</dbReference>
<dbReference type="AlphaFoldDB" id="A0A8C3RM63"/>
<comment type="subcellular location">
    <subcellularLocation>
        <location evidence="1">Cell membrane</location>
        <topology evidence="1">Single-pass type II membrane protein</topology>
    </subcellularLocation>
</comment>
<keyword evidence="5" id="KW-1185">Reference proteome</keyword>
<dbReference type="InterPro" id="IPR001304">
    <property type="entry name" value="C-type_lectin-like"/>
</dbReference>
<dbReference type="InterPro" id="IPR016186">
    <property type="entry name" value="C-type_lectin-like/link_sf"/>
</dbReference>
<dbReference type="SMART" id="SM00034">
    <property type="entry name" value="CLECT"/>
    <property type="match status" value="1"/>
</dbReference>
<dbReference type="Proteomes" id="UP000694403">
    <property type="component" value="Unplaced"/>
</dbReference>
<dbReference type="CDD" id="cd03593">
    <property type="entry name" value="CLECT_NK_receptors_like"/>
    <property type="match status" value="1"/>
</dbReference>
<sequence>GEKKHISPPSASIKPDMAALRAPAGPCCPEGWVASLGKCYHFSEEEGNWQSGQDYCSSHAASLAADSGLEALVRQSPSNHWIGLRREPGQPWRWVDGTAFNHLVEVRGAGLCAYLSDGVVNSAGCDTERKWACSKPDGQTRGKQRDPKC</sequence>
<name>A0A8C3RM63_CHESE</name>
<feature type="domain" description="C-type lectin" evidence="3">
    <location>
        <begin position="35"/>
        <end position="134"/>
    </location>
</feature>
<dbReference type="InterPro" id="IPR050828">
    <property type="entry name" value="C-type_lectin/matrix_domain"/>
</dbReference>
<dbReference type="Ensembl" id="ENSCSRT00000001379.1">
    <property type="protein sequence ID" value="ENSCSRP00000001339.1"/>
    <property type="gene ID" value="ENSCSRG00000001076.1"/>
</dbReference>
<dbReference type="Pfam" id="PF00059">
    <property type="entry name" value="Lectin_C"/>
    <property type="match status" value="1"/>
</dbReference>
<proteinExistence type="predicted"/>